<evidence type="ECO:0000256" key="1">
    <source>
        <dbReference type="ARBA" id="ARBA00022723"/>
    </source>
</evidence>
<feature type="domain" description="THAP-type" evidence="6">
    <location>
        <begin position="1"/>
        <end position="83"/>
    </location>
</feature>
<protein>
    <recommendedName>
        <fullName evidence="6">THAP-type domain-containing protein</fullName>
    </recommendedName>
</protein>
<dbReference type="GO" id="GO:0003677">
    <property type="term" value="F:DNA binding"/>
    <property type="evidence" value="ECO:0007669"/>
    <property type="project" value="UniProtKB-UniRule"/>
</dbReference>
<dbReference type="AlphaFoldDB" id="A0A653DCH7"/>
<dbReference type="SUPFAM" id="SSF57716">
    <property type="entry name" value="Glucocorticoid receptor-like (DNA-binding domain)"/>
    <property type="match status" value="1"/>
</dbReference>
<dbReference type="Proteomes" id="UP000410492">
    <property type="component" value="Unassembled WGS sequence"/>
</dbReference>
<dbReference type="PROSITE" id="PS50950">
    <property type="entry name" value="ZF_THAP"/>
    <property type="match status" value="1"/>
</dbReference>
<organism evidence="7 8">
    <name type="scientific">Callosobruchus maculatus</name>
    <name type="common">Southern cowpea weevil</name>
    <name type="synonym">Pulse bruchid</name>
    <dbReference type="NCBI Taxonomy" id="64391"/>
    <lineage>
        <taxon>Eukaryota</taxon>
        <taxon>Metazoa</taxon>
        <taxon>Ecdysozoa</taxon>
        <taxon>Arthropoda</taxon>
        <taxon>Hexapoda</taxon>
        <taxon>Insecta</taxon>
        <taxon>Pterygota</taxon>
        <taxon>Neoptera</taxon>
        <taxon>Endopterygota</taxon>
        <taxon>Coleoptera</taxon>
        <taxon>Polyphaga</taxon>
        <taxon>Cucujiformia</taxon>
        <taxon>Chrysomeloidea</taxon>
        <taxon>Chrysomelidae</taxon>
        <taxon>Bruchinae</taxon>
        <taxon>Bruchini</taxon>
        <taxon>Callosobruchus</taxon>
    </lineage>
</organism>
<dbReference type="EMBL" id="CAACVG010011354">
    <property type="protein sequence ID" value="VEN57909.1"/>
    <property type="molecule type" value="Genomic_DNA"/>
</dbReference>
<keyword evidence="4 5" id="KW-0238">DNA-binding</keyword>
<evidence type="ECO:0000313" key="7">
    <source>
        <dbReference type="EMBL" id="VEN57909.1"/>
    </source>
</evidence>
<accession>A0A653DCH7</accession>
<evidence type="ECO:0000256" key="2">
    <source>
        <dbReference type="ARBA" id="ARBA00022771"/>
    </source>
</evidence>
<sequence>MKLKICCVPGCGGNTSKMHYIPKNPQIQQVWLERIGNKKLSQIDVNLLRGYAVCDKHFDAMCKNPSGKLLRYSLPTNNLPAYNIPSDRGNCFAIYRNKVPIRG</sequence>
<evidence type="ECO:0000256" key="5">
    <source>
        <dbReference type="PROSITE-ProRule" id="PRU00309"/>
    </source>
</evidence>
<dbReference type="SMART" id="SM00692">
    <property type="entry name" value="DM3"/>
    <property type="match status" value="1"/>
</dbReference>
<keyword evidence="2 5" id="KW-0863">Zinc-finger</keyword>
<evidence type="ECO:0000313" key="8">
    <source>
        <dbReference type="Proteomes" id="UP000410492"/>
    </source>
</evidence>
<keyword evidence="3" id="KW-0862">Zinc</keyword>
<gene>
    <name evidence="7" type="ORF">CALMAC_LOCUS16417</name>
</gene>
<dbReference type="OrthoDB" id="6765727at2759"/>
<keyword evidence="1" id="KW-0479">Metal-binding</keyword>
<reference evidence="7 8" key="1">
    <citation type="submission" date="2019-01" db="EMBL/GenBank/DDBJ databases">
        <authorList>
            <person name="Sayadi A."/>
        </authorList>
    </citation>
    <scope>NUCLEOTIDE SEQUENCE [LARGE SCALE GENOMIC DNA]</scope>
</reference>
<name>A0A653DCH7_CALMS</name>
<evidence type="ECO:0000256" key="3">
    <source>
        <dbReference type="ARBA" id="ARBA00022833"/>
    </source>
</evidence>
<dbReference type="Pfam" id="PF05485">
    <property type="entry name" value="THAP"/>
    <property type="match status" value="1"/>
</dbReference>
<dbReference type="GO" id="GO:0008270">
    <property type="term" value="F:zinc ion binding"/>
    <property type="evidence" value="ECO:0007669"/>
    <property type="project" value="UniProtKB-KW"/>
</dbReference>
<evidence type="ECO:0000256" key="4">
    <source>
        <dbReference type="ARBA" id="ARBA00023125"/>
    </source>
</evidence>
<dbReference type="SMART" id="SM00980">
    <property type="entry name" value="THAP"/>
    <property type="match status" value="1"/>
</dbReference>
<dbReference type="InterPro" id="IPR006612">
    <property type="entry name" value="THAP_Znf"/>
</dbReference>
<evidence type="ECO:0000259" key="6">
    <source>
        <dbReference type="PROSITE" id="PS50950"/>
    </source>
</evidence>
<proteinExistence type="predicted"/>
<keyword evidence="8" id="KW-1185">Reference proteome</keyword>